<accession>A0AAE1AS54</accession>
<organism evidence="7 8">
    <name type="scientific">Elysia crispata</name>
    <name type="common">lettuce slug</name>
    <dbReference type="NCBI Taxonomy" id="231223"/>
    <lineage>
        <taxon>Eukaryota</taxon>
        <taxon>Metazoa</taxon>
        <taxon>Spiralia</taxon>
        <taxon>Lophotrochozoa</taxon>
        <taxon>Mollusca</taxon>
        <taxon>Gastropoda</taxon>
        <taxon>Heterobranchia</taxon>
        <taxon>Euthyneura</taxon>
        <taxon>Panpulmonata</taxon>
        <taxon>Sacoglossa</taxon>
        <taxon>Placobranchoidea</taxon>
        <taxon>Plakobranchidae</taxon>
        <taxon>Elysia</taxon>
    </lineage>
</organism>
<protein>
    <submittedName>
        <fullName evidence="7">Uncharacterized protein</fullName>
    </submittedName>
</protein>
<dbReference type="EMBL" id="JAWDGP010001317">
    <property type="protein sequence ID" value="KAK3792888.1"/>
    <property type="molecule type" value="Genomic_DNA"/>
</dbReference>
<dbReference type="InterPro" id="IPR002293">
    <property type="entry name" value="AA/rel_permease1"/>
</dbReference>
<dbReference type="Gene3D" id="1.20.1740.10">
    <property type="entry name" value="Amino acid/polyamine transporter I"/>
    <property type="match status" value="1"/>
</dbReference>
<dbReference type="Pfam" id="PF13520">
    <property type="entry name" value="AA_permease_2"/>
    <property type="match status" value="1"/>
</dbReference>
<dbReference type="InterPro" id="IPR050598">
    <property type="entry name" value="AminoAcid_Transporter"/>
</dbReference>
<feature type="transmembrane region" description="Helical" evidence="6">
    <location>
        <begin position="170"/>
        <end position="191"/>
    </location>
</feature>
<evidence type="ECO:0000313" key="8">
    <source>
        <dbReference type="Proteomes" id="UP001283361"/>
    </source>
</evidence>
<dbReference type="GO" id="GO:0016020">
    <property type="term" value="C:membrane"/>
    <property type="evidence" value="ECO:0007669"/>
    <property type="project" value="UniProtKB-SubCell"/>
</dbReference>
<name>A0AAE1AS54_9GAST</name>
<keyword evidence="8" id="KW-1185">Reference proteome</keyword>
<evidence type="ECO:0000256" key="5">
    <source>
        <dbReference type="SAM" id="MobiDB-lite"/>
    </source>
</evidence>
<evidence type="ECO:0000256" key="3">
    <source>
        <dbReference type="ARBA" id="ARBA00022989"/>
    </source>
</evidence>
<keyword evidence="3 6" id="KW-1133">Transmembrane helix</keyword>
<dbReference type="PANTHER" id="PTHR11785:SF531">
    <property type="entry name" value="LARGE NEUTRAL AMINO ACIDS TRANSPORTER SMALL SUBUNIT 1"/>
    <property type="match status" value="1"/>
</dbReference>
<feature type="transmembrane region" description="Helical" evidence="6">
    <location>
        <begin position="84"/>
        <end position="105"/>
    </location>
</feature>
<comment type="subcellular location">
    <subcellularLocation>
        <location evidence="1">Membrane</location>
        <topology evidence="1">Multi-pass membrane protein</topology>
    </subcellularLocation>
</comment>
<comment type="caution">
    <text evidence="7">The sequence shown here is derived from an EMBL/GenBank/DDBJ whole genome shotgun (WGS) entry which is preliminary data.</text>
</comment>
<proteinExistence type="predicted"/>
<feature type="compositionally biased region" description="Basic and acidic residues" evidence="5">
    <location>
        <begin position="1"/>
        <end position="22"/>
    </location>
</feature>
<dbReference type="Proteomes" id="UP001283361">
    <property type="component" value="Unassembled WGS sequence"/>
</dbReference>
<dbReference type="AlphaFoldDB" id="A0AAE1AS54"/>
<feature type="transmembrane region" description="Helical" evidence="6">
    <location>
        <begin position="53"/>
        <end position="72"/>
    </location>
</feature>
<evidence type="ECO:0000313" key="7">
    <source>
        <dbReference type="EMBL" id="KAK3792888.1"/>
    </source>
</evidence>
<dbReference type="FunFam" id="1.20.1740.10:FF:000056">
    <property type="entry name" value="Y+L amino acid transporter 2"/>
    <property type="match status" value="1"/>
</dbReference>
<evidence type="ECO:0000256" key="6">
    <source>
        <dbReference type="SAM" id="Phobius"/>
    </source>
</evidence>
<dbReference type="GO" id="GO:0015179">
    <property type="term" value="F:L-amino acid transmembrane transporter activity"/>
    <property type="evidence" value="ECO:0007669"/>
    <property type="project" value="TreeGrafter"/>
</dbReference>
<gene>
    <name evidence="7" type="ORF">RRG08_005819</name>
</gene>
<feature type="transmembrane region" description="Helical" evidence="6">
    <location>
        <begin position="139"/>
        <end position="158"/>
    </location>
</feature>
<evidence type="ECO:0000256" key="1">
    <source>
        <dbReference type="ARBA" id="ARBA00004141"/>
    </source>
</evidence>
<dbReference type="PANTHER" id="PTHR11785">
    <property type="entry name" value="AMINO ACID TRANSPORTER"/>
    <property type="match status" value="1"/>
</dbReference>
<reference evidence="7" key="1">
    <citation type="journal article" date="2023" name="G3 (Bethesda)">
        <title>A reference genome for the long-term kleptoplast-retaining sea slug Elysia crispata morphotype clarki.</title>
        <authorList>
            <person name="Eastman K.E."/>
            <person name="Pendleton A.L."/>
            <person name="Shaikh M.A."/>
            <person name="Suttiyut T."/>
            <person name="Ogas R."/>
            <person name="Tomko P."/>
            <person name="Gavelis G."/>
            <person name="Widhalm J.R."/>
            <person name="Wisecaver J.H."/>
        </authorList>
    </citation>
    <scope>NUCLEOTIDE SEQUENCE</scope>
    <source>
        <strain evidence="7">ECLA1</strain>
    </source>
</reference>
<sequence>MADANTESHEMAAKEKLLDGERSAAQPNGTPENGQPVAVEEDDRVVLKQKLGLMNGVTVIVGCIIGSGIFVSPRGVLIHTGSPGMSLLIWTLCGVYSMIGAYCYAELGTSIVRSGADYAYIFEAFGPFLAFLRLWVECIIVRPCTTAIVALTFATYITEPLFPTCDQPSVSVTCLAAVCICECALILCVFYNHISKNPIESNAAGKNK</sequence>
<evidence type="ECO:0000256" key="2">
    <source>
        <dbReference type="ARBA" id="ARBA00022692"/>
    </source>
</evidence>
<keyword evidence="2 6" id="KW-0812">Transmembrane</keyword>
<keyword evidence="4 6" id="KW-0472">Membrane</keyword>
<feature type="region of interest" description="Disordered" evidence="5">
    <location>
        <begin position="1"/>
        <end position="39"/>
    </location>
</feature>
<evidence type="ECO:0000256" key="4">
    <source>
        <dbReference type="ARBA" id="ARBA00023136"/>
    </source>
</evidence>